<dbReference type="Pfam" id="PF07883">
    <property type="entry name" value="Cupin_2"/>
    <property type="match status" value="1"/>
</dbReference>
<dbReference type="InterPro" id="IPR014710">
    <property type="entry name" value="RmlC-like_jellyroll"/>
</dbReference>
<feature type="domain" description="Cupin type-2" evidence="1">
    <location>
        <begin position="51"/>
        <end position="111"/>
    </location>
</feature>
<dbReference type="CDD" id="cd06981">
    <property type="entry name" value="cupin_reut_a1446"/>
    <property type="match status" value="1"/>
</dbReference>
<dbReference type="InterPro" id="IPR011051">
    <property type="entry name" value="RmlC_Cupin_sf"/>
</dbReference>
<evidence type="ECO:0000259" key="1">
    <source>
        <dbReference type="Pfam" id="PF07883"/>
    </source>
</evidence>
<dbReference type="SUPFAM" id="SSF51182">
    <property type="entry name" value="RmlC-like cupins"/>
    <property type="match status" value="1"/>
</dbReference>
<reference evidence="2 3" key="1">
    <citation type="submission" date="2019-02" db="EMBL/GenBank/DDBJ databases">
        <title>Deep-cultivation of Planctomycetes and their phenomic and genomic characterization uncovers novel biology.</title>
        <authorList>
            <person name="Wiegand S."/>
            <person name="Jogler M."/>
            <person name="Boedeker C."/>
            <person name="Pinto D."/>
            <person name="Vollmers J."/>
            <person name="Rivas-Marin E."/>
            <person name="Kohn T."/>
            <person name="Peeters S.H."/>
            <person name="Heuer A."/>
            <person name="Rast P."/>
            <person name="Oberbeckmann S."/>
            <person name="Bunk B."/>
            <person name="Jeske O."/>
            <person name="Meyerdierks A."/>
            <person name="Storesund J.E."/>
            <person name="Kallscheuer N."/>
            <person name="Luecker S."/>
            <person name="Lage O.M."/>
            <person name="Pohl T."/>
            <person name="Merkel B.J."/>
            <person name="Hornburger P."/>
            <person name="Mueller R.-W."/>
            <person name="Bruemmer F."/>
            <person name="Labrenz M."/>
            <person name="Spormann A.M."/>
            <person name="Op den Camp H."/>
            <person name="Overmann J."/>
            <person name="Amann R."/>
            <person name="Jetten M.S.M."/>
            <person name="Mascher T."/>
            <person name="Medema M.H."/>
            <person name="Devos D.P."/>
            <person name="Kaster A.-K."/>
            <person name="Ovreas L."/>
            <person name="Rohde M."/>
            <person name="Galperin M.Y."/>
            <person name="Jogler C."/>
        </authorList>
    </citation>
    <scope>NUCLEOTIDE SEQUENCE [LARGE SCALE GENOMIC DNA]</scope>
    <source>
        <strain evidence="2 3">ETA_A8</strain>
    </source>
</reference>
<dbReference type="InterPro" id="IPR013096">
    <property type="entry name" value="Cupin_2"/>
</dbReference>
<dbReference type="AlphaFoldDB" id="A0A517Y7W9"/>
<sequence length="117" mass="13295">MTQTYGQNLFSGLPAELPQELTDVLLAAPGLRVERIVSRGQASPPGFWYDQPEHEWVLLLQGAARLRIVNADGAERDQELQPGDYLHIPAHQRHRVEWTHPTDNTIWLAVFFSCPLQ</sequence>
<keyword evidence="3" id="KW-1185">Reference proteome</keyword>
<dbReference type="EMBL" id="CP036274">
    <property type="protein sequence ID" value="QDU26337.1"/>
    <property type="molecule type" value="Genomic_DNA"/>
</dbReference>
<accession>A0A517Y7W9</accession>
<evidence type="ECO:0000313" key="2">
    <source>
        <dbReference type="EMBL" id="QDU26337.1"/>
    </source>
</evidence>
<protein>
    <submittedName>
        <fullName evidence="2">Cupin domain protein</fullName>
    </submittedName>
</protein>
<dbReference type="KEGG" id="aagg:ETAA8_14150"/>
<gene>
    <name evidence="2" type="ORF">ETAA8_14150</name>
</gene>
<name>A0A517Y7W9_9BACT</name>
<dbReference type="RefSeq" id="WP_145086734.1">
    <property type="nucleotide sequence ID" value="NZ_CP036274.1"/>
</dbReference>
<proteinExistence type="predicted"/>
<dbReference type="Gene3D" id="2.60.120.10">
    <property type="entry name" value="Jelly Rolls"/>
    <property type="match status" value="1"/>
</dbReference>
<organism evidence="2 3">
    <name type="scientific">Anatilimnocola aggregata</name>
    <dbReference type="NCBI Taxonomy" id="2528021"/>
    <lineage>
        <taxon>Bacteria</taxon>
        <taxon>Pseudomonadati</taxon>
        <taxon>Planctomycetota</taxon>
        <taxon>Planctomycetia</taxon>
        <taxon>Pirellulales</taxon>
        <taxon>Pirellulaceae</taxon>
        <taxon>Anatilimnocola</taxon>
    </lineage>
</organism>
<evidence type="ECO:0000313" key="3">
    <source>
        <dbReference type="Proteomes" id="UP000315017"/>
    </source>
</evidence>
<dbReference type="OrthoDB" id="9798585at2"/>
<dbReference type="Proteomes" id="UP000315017">
    <property type="component" value="Chromosome"/>
</dbReference>